<name>A0A1B7N4D7_9AGAM</name>
<gene>
    <name evidence="1" type="ORF">K503DRAFT_715956</name>
</gene>
<dbReference type="Proteomes" id="UP000092154">
    <property type="component" value="Unassembled WGS sequence"/>
</dbReference>
<sequence length="225" mass="26133">MTHELRATSIVPITHSIEHFQAVTCFTNLADESPEVPKLRNKSIKILNSTELIGNGCNYTMSLRSLQHRNRHFHLRNTRQRGARSLRSCASLIVGDRWQAIRNIRQLPTSFNKHSTARSTTGEQVNQMFTSFVSFWTLTTDLLMSKENGALRSLRVERLTSRPRLISITSLRYRRAEGSLQLCHKLKRLPMEKHGCVKRLQLVRTTVHAMTLVMNLMRTYHHCWR</sequence>
<evidence type="ECO:0000313" key="2">
    <source>
        <dbReference type="Proteomes" id="UP000092154"/>
    </source>
</evidence>
<reference evidence="1 2" key="1">
    <citation type="submission" date="2016-06" db="EMBL/GenBank/DDBJ databases">
        <title>Comparative genomics of the ectomycorrhizal sister species Rhizopogon vinicolor and Rhizopogon vesiculosus (Basidiomycota: Boletales) reveals a divergence of the mating type B locus.</title>
        <authorList>
            <consortium name="DOE Joint Genome Institute"/>
            <person name="Mujic A.B."/>
            <person name="Kuo A."/>
            <person name="Tritt A."/>
            <person name="Lipzen A."/>
            <person name="Chen C."/>
            <person name="Johnson J."/>
            <person name="Sharma A."/>
            <person name="Barry K."/>
            <person name="Grigoriev I.V."/>
            <person name="Spatafora J.W."/>
        </authorList>
    </citation>
    <scope>NUCLEOTIDE SEQUENCE [LARGE SCALE GENOMIC DNA]</scope>
    <source>
        <strain evidence="1 2">AM-OR11-026</strain>
    </source>
</reference>
<proteinExistence type="predicted"/>
<evidence type="ECO:0000313" key="1">
    <source>
        <dbReference type="EMBL" id="OAX39720.1"/>
    </source>
</evidence>
<keyword evidence="2" id="KW-1185">Reference proteome</keyword>
<accession>A0A1B7N4D7</accession>
<protein>
    <submittedName>
        <fullName evidence="1">Uncharacterized protein</fullName>
    </submittedName>
</protein>
<dbReference type="AlphaFoldDB" id="A0A1B7N4D7"/>
<dbReference type="InParanoid" id="A0A1B7N4D7"/>
<dbReference type="EMBL" id="KV448239">
    <property type="protein sequence ID" value="OAX39720.1"/>
    <property type="molecule type" value="Genomic_DNA"/>
</dbReference>
<organism evidence="1 2">
    <name type="scientific">Rhizopogon vinicolor AM-OR11-026</name>
    <dbReference type="NCBI Taxonomy" id="1314800"/>
    <lineage>
        <taxon>Eukaryota</taxon>
        <taxon>Fungi</taxon>
        <taxon>Dikarya</taxon>
        <taxon>Basidiomycota</taxon>
        <taxon>Agaricomycotina</taxon>
        <taxon>Agaricomycetes</taxon>
        <taxon>Agaricomycetidae</taxon>
        <taxon>Boletales</taxon>
        <taxon>Suillineae</taxon>
        <taxon>Rhizopogonaceae</taxon>
        <taxon>Rhizopogon</taxon>
    </lineage>
</organism>